<dbReference type="PANTHER" id="PTHR36838:SF4">
    <property type="entry name" value="AUXIN EFFLUX CARRIER FAMILY PROTEIN"/>
    <property type="match status" value="1"/>
</dbReference>
<feature type="transmembrane region" description="Helical" evidence="8">
    <location>
        <begin position="74"/>
        <end position="93"/>
    </location>
</feature>
<dbReference type="InterPro" id="IPR038770">
    <property type="entry name" value="Na+/solute_symporter_sf"/>
</dbReference>
<dbReference type="PATRIC" id="fig|480.237.peg.1587"/>
<keyword evidence="7 8" id="KW-0472">Membrane</keyword>
<evidence type="ECO:0000313" key="10">
    <source>
        <dbReference type="Proteomes" id="UP000078228"/>
    </source>
</evidence>
<dbReference type="RefSeq" id="WP_346962667.1">
    <property type="nucleotide sequence ID" value="NZ_LXHC01000024.1"/>
</dbReference>
<evidence type="ECO:0000256" key="5">
    <source>
        <dbReference type="ARBA" id="ARBA00022692"/>
    </source>
</evidence>
<evidence type="ECO:0000256" key="7">
    <source>
        <dbReference type="ARBA" id="ARBA00023136"/>
    </source>
</evidence>
<evidence type="ECO:0000256" key="4">
    <source>
        <dbReference type="ARBA" id="ARBA00022475"/>
    </source>
</evidence>
<dbReference type="Gene3D" id="1.20.1530.20">
    <property type="match status" value="1"/>
</dbReference>
<feature type="transmembrane region" description="Helical" evidence="8">
    <location>
        <begin position="175"/>
        <end position="193"/>
    </location>
</feature>
<name>A0A198UFY1_MORCA</name>
<evidence type="ECO:0000313" key="9">
    <source>
        <dbReference type="EMBL" id="OAU95250.1"/>
    </source>
</evidence>
<accession>A0A198UFY1</accession>
<dbReference type="GO" id="GO:0005886">
    <property type="term" value="C:plasma membrane"/>
    <property type="evidence" value="ECO:0007669"/>
    <property type="project" value="UniProtKB-SubCell"/>
</dbReference>
<feature type="transmembrane region" description="Helical" evidence="8">
    <location>
        <begin position="6"/>
        <end position="28"/>
    </location>
</feature>
<keyword evidence="4" id="KW-1003">Cell membrane</keyword>
<feature type="transmembrane region" description="Helical" evidence="8">
    <location>
        <begin position="245"/>
        <end position="261"/>
    </location>
</feature>
<keyword evidence="5 8" id="KW-0812">Transmembrane</keyword>
<proteinExistence type="inferred from homology"/>
<reference evidence="9 10" key="1">
    <citation type="journal article" date="2016" name="Genome Biol. Evol.">
        <title>Comparative Genomic Analyses of the Moraxella catarrhalis Serosensitive and Seroresistant Lineages Demonstrate Their Independent Evolution.</title>
        <authorList>
            <person name="Earl J.P."/>
            <person name="de Vries S.P."/>
            <person name="Ahmed A."/>
            <person name="Powell E."/>
            <person name="Schultz M.P."/>
            <person name="Hermans P.W."/>
            <person name="Hill D.J."/>
            <person name="Zhou Z."/>
            <person name="Constantinidou C.I."/>
            <person name="Hu F.Z."/>
            <person name="Bootsma H.J."/>
            <person name="Ehrlich G.D."/>
        </authorList>
    </citation>
    <scope>NUCLEOTIDE SEQUENCE [LARGE SCALE GENOMIC DNA]</scope>
    <source>
        <strain evidence="9 10">Z7542</strain>
    </source>
</reference>
<keyword evidence="6 8" id="KW-1133">Transmembrane helix</keyword>
<dbReference type="GO" id="GO:0055085">
    <property type="term" value="P:transmembrane transport"/>
    <property type="evidence" value="ECO:0007669"/>
    <property type="project" value="InterPro"/>
</dbReference>
<gene>
    <name evidence="9" type="ORF">AO384_1441</name>
</gene>
<evidence type="ECO:0000256" key="2">
    <source>
        <dbReference type="ARBA" id="ARBA00010145"/>
    </source>
</evidence>
<sequence length="323" mass="34024">MSAQELFAAIGFAFVIVFPNLALMTLGYGMQRHGVVNANFIEVASSMVFNYCLPCLLFFSVLKSDVQILAQSKLLLAGFITTFTLFFLAEIYAKFFISDPKDKGVFVQGVFRSNMAIISLATVSNAYGSEGLGVGAVYMGVITILYNILAVITLSRTTQNTGGLFTQAKSILVKIIKNPLIIALVSAFIYKALDLPMLPEFINKTGALLGAVALPLALICAGATLNIKSMISLSGLSMQASIGRIVIAPLLAVGVGVAFALEPLQFGVLFLMVASPAAAASYVMAKAMGGNDVLAANILGFTTVFGMIGMAVGMALLRVLGWA</sequence>
<feature type="transmembrane region" description="Helical" evidence="8">
    <location>
        <begin position="297"/>
        <end position="320"/>
    </location>
</feature>
<feature type="transmembrane region" description="Helical" evidence="8">
    <location>
        <begin position="133"/>
        <end position="154"/>
    </location>
</feature>
<dbReference type="AlphaFoldDB" id="A0A198UFY1"/>
<feature type="transmembrane region" description="Helical" evidence="8">
    <location>
        <begin position="205"/>
        <end position="225"/>
    </location>
</feature>
<feature type="transmembrane region" description="Helical" evidence="8">
    <location>
        <begin position="40"/>
        <end position="62"/>
    </location>
</feature>
<organism evidence="9 10">
    <name type="scientific">Moraxella catarrhalis</name>
    <name type="common">Branhamella catarrhalis</name>
    <dbReference type="NCBI Taxonomy" id="480"/>
    <lineage>
        <taxon>Bacteria</taxon>
        <taxon>Pseudomonadati</taxon>
        <taxon>Pseudomonadota</taxon>
        <taxon>Gammaproteobacteria</taxon>
        <taxon>Moraxellales</taxon>
        <taxon>Moraxellaceae</taxon>
        <taxon>Moraxella</taxon>
    </lineage>
</organism>
<evidence type="ECO:0000256" key="8">
    <source>
        <dbReference type="SAM" id="Phobius"/>
    </source>
</evidence>
<dbReference type="Proteomes" id="UP000078228">
    <property type="component" value="Unassembled WGS sequence"/>
</dbReference>
<feature type="transmembrane region" description="Helical" evidence="8">
    <location>
        <begin position="267"/>
        <end position="285"/>
    </location>
</feature>
<evidence type="ECO:0000256" key="3">
    <source>
        <dbReference type="ARBA" id="ARBA00022448"/>
    </source>
</evidence>
<keyword evidence="3" id="KW-0813">Transport</keyword>
<evidence type="ECO:0000256" key="1">
    <source>
        <dbReference type="ARBA" id="ARBA00004651"/>
    </source>
</evidence>
<dbReference type="PANTHER" id="PTHR36838">
    <property type="entry name" value="AUXIN EFFLUX CARRIER FAMILY PROTEIN"/>
    <property type="match status" value="1"/>
</dbReference>
<keyword evidence="10" id="KW-1185">Reference proteome</keyword>
<comment type="subcellular location">
    <subcellularLocation>
        <location evidence="1">Cell membrane</location>
        <topology evidence="1">Multi-pass membrane protein</topology>
    </subcellularLocation>
</comment>
<comment type="similarity">
    <text evidence="2">Belongs to the auxin efflux carrier (TC 2.A.69) family.</text>
</comment>
<comment type="caution">
    <text evidence="9">The sequence shown here is derived from an EMBL/GenBank/DDBJ whole genome shotgun (WGS) entry which is preliminary data.</text>
</comment>
<protein>
    <submittedName>
        <fullName evidence="9">Putative AEC family malate permease</fullName>
    </submittedName>
</protein>
<dbReference type="Pfam" id="PF03547">
    <property type="entry name" value="Mem_trans"/>
    <property type="match status" value="1"/>
</dbReference>
<evidence type="ECO:0000256" key="6">
    <source>
        <dbReference type="ARBA" id="ARBA00022989"/>
    </source>
</evidence>
<dbReference type="EMBL" id="LXHC01000024">
    <property type="protein sequence ID" value="OAU95250.1"/>
    <property type="molecule type" value="Genomic_DNA"/>
</dbReference>
<dbReference type="InterPro" id="IPR004776">
    <property type="entry name" value="Mem_transp_PIN-like"/>
</dbReference>